<dbReference type="PANTHER" id="PTHR10628:SF30">
    <property type="entry name" value="EXO-ALPHA-SIALIDASE"/>
    <property type="match status" value="1"/>
</dbReference>
<accession>A0ABW4ZED7</accession>
<keyword evidence="4" id="KW-0326">Glycosidase</keyword>
<keyword evidence="5" id="KW-1185">Reference proteome</keyword>
<organism evidence="4 5">
    <name type="scientific">Rubritalea tangerina</name>
    <dbReference type="NCBI Taxonomy" id="430798"/>
    <lineage>
        <taxon>Bacteria</taxon>
        <taxon>Pseudomonadati</taxon>
        <taxon>Verrucomicrobiota</taxon>
        <taxon>Verrucomicrobiia</taxon>
        <taxon>Verrucomicrobiales</taxon>
        <taxon>Rubritaleaceae</taxon>
        <taxon>Rubritalea</taxon>
    </lineage>
</organism>
<evidence type="ECO:0000256" key="1">
    <source>
        <dbReference type="ARBA" id="ARBA00000427"/>
    </source>
</evidence>
<evidence type="ECO:0000256" key="3">
    <source>
        <dbReference type="ARBA" id="ARBA00012733"/>
    </source>
</evidence>
<reference evidence="5" key="1">
    <citation type="journal article" date="2019" name="Int. J. Syst. Evol. Microbiol.">
        <title>The Global Catalogue of Microorganisms (GCM) 10K type strain sequencing project: providing services to taxonomists for standard genome sequencing and annotation.</title>
        <authorList>
            <consortium name="The Broad Institute Genomics Platform"/>
            <consortium name="The Broad Institute Genome Sequencing Center for Infectious Disease"/>
            <person name="Wu L."/>
            <person name="Ma J."/>
        </authorList>
    </citation>
    <scope>NUCLEOTIDE SEQUENCE [LARGE SCALE GENOMIC DNA]</scope>
    <source>
        <strain evidence="5">CCUG 57942</strain>
    </source>
</reference>
<comment type="caution">
    <text evidence="4">The sequence shown here is derived from an EMBL/GenBank/DDBJ whole genome shotgun (WGS) entry which is preliminary data.</text>
</comment>
<evidence type="ECO:0000313" key="4">
    <source>
        <dbReference type="EMBL" id="MFD2160229.1"/>
    </source>
</evidence>
<evidence type="ECO:0000313" key="5">
    <source>
        <dbReference type="Proteomes" id="UP001597389"/>
    </source>
</evidence>
<dbReference type="SUPFAM" id="SSF50939">
    <property type="entry name" value="Sialidases"/>
    <property type="match status" value="1"/>
</dbReference>
<dbReference type="Gene3D" id="2.120.10.10">
    <property type="match status" value="1"/>
</dbReference>
<comment type="catalytic activity">
    <reaction evidence="1">
        <text>Hydrolysis of alpha-(2-&gt;3)-, alpha-(2-&gt;6)-, alpha-(2-&gt;8)- glycosidic linkages of terminal sialic acid residues in oligosaccharides, glycoproteins, glycolipids, colominic acid and synthetic substrates.</text>
        <dbReference type="EC" id="3.2.1.18"/>
    </reaction>
</comment>
<dbReference type="PANTHER" id="PTHR10628">
    <property type="entry name" value="SIALIDASE"/>
    <property type="match status" value="1"/>
</dbReference>
<keyword evidence="4" id="KW-0378">Hydrolase</keyword>
<dbReference type="CDD" id="cd15482">
    <property type="entry name" value="Sialidase_non-viral"/>
    <property type="match status" value="1"/>
</dbReference>
<dbReference type="Proteomes" id="UP001597389">
    <property type="component" value="Unassembled WGS sequence"/>
</dbReference>
<dbReference type="InterPro" id="IPR026856">
    <property type="entry name" value="Sialidase_fam"/>
</dbReference>
<protein>
    <recommendedName>
        <fullName evidence="3">exo-alpha-sialidase</fullName>
        <ecNumber evidence="3">3.2.1.18</ecNumber>
    </recommendedName>
</protein>
<dbReference type="EC" id="3.2.1.18" evidence="3"/>
<proteinExistence type="inferred from homology"/>
<dbReference type="InterPro" id="IPR036278">
    <property type="entry name" value="Sialidase_sf"/>
</dbReference>
<gene>
    <name evidence="4" type="ORF">ACFSW8_15105</name>
</gene>
<name>A0ABW4ZED7_9BACT</name>
<dbReference type="RefSeq" id="WP_377086894.1">
    <property type="nucleotide sequence ID" value="NZ_JBHSJL010000014.1"/>
</dbReference>
<dbReference type="GO" id="GO:0016798">
    <property type="term" value="F:hydrolase activity, acting on glycosyl bonds"/>
    <property type="evidence" value="ECO:0007669"/>
    <property type="project" value="UniProtKB-KW"/>
</dbReference>
<comment type="similarity">
    <text evidence="2">Belongs to the glycosyl hydrolase 33 family.</text>
</comment>
<evidence type="ECO:0000256" key="2">
    <source>
        <dbReference type="ARBA" id="ARBA00009348"/>
    </source>
</evidence>
<dbReference type="EMBL" id="JBHUJB010000073">
    <property type="protein sequence ID" value="MFD2160229.1"/>
    <property type="molecule type" value="Genomic_DNA"/>
</dbReference>
<sequence>MRFTLLLASVSVGVASAQDLVVEKRIVLKDGQYLESKKGLELPEGMVVQGAEVHYRVRVAEGSGLDPAQTKFHFSFKEKRGDVDFQMKQGAGRNFFRADWYGENVVLIRAKDMKSGKMAEVEDKVQCHFAARRVLGGEAEKLSEEERANIRRGDLHDVHASSKGMAYLPGDISRGDRNSEQIKKGFFETTEPRIFKTSKGTLIAATQARRIGKNDAPTGQGIVIQRSTDFGAEWSSGFLLDQNGKDVWGYSALVEVDGVLYCYVVAGHPGHQDANNEIRGMYFYTSKDDGKTWSTRQRHDQLSEALGIELGRKIPNGASPNCNILVVPGMSIDGKVAPEGQGLLFSTYAHGFMWASIDGGKQWQMVGDCKKFADAKSNGYGKPVQIENELAWAVLDNAEGDIYMAWRRQSFKGYKNEYVVSKDFKSGPLGMQVKALHNQELKNLPARRCHFGMRGIESGPDKGKVLVASQGSGSRNHIQLYRTKQAIHGNATISAEMYEMATVMQGIAWGYCDLEYLSADNKAYAGLGQDGILLFGESEPVHESTYQWLDLKPNGKGKDERYTATAFLLSVEYFNFLLAQ</sequence>